<evidence type="ECO:0000313" key="2">
    <source>
        <dbReference type="Proteomes" id="UP000054166"/>
    </source>
</evidence>
<dbReference type="HOGENOM" id="CLU_2997250_0_0_1"/>
<keyword evidence="2" id="KW-1185">Reference proteome</keyword>
<protein>
    <submittedName>
        <fullName evidence="1">Uncharacterized protein</fullName>
    </submittedName>
</protein>
<dbReference type="InParanoid" id="A0A0C3FE99"/>
<reference evidence="2" key="2">
    <citation type="submission" date="2015-01" db="EMBL/GenBank/DDBJ databases">
        <title>Evolutionary Origins and Diversification of the Mycorrhizal Mutualists.</title>
        <authorList>
            <consortium name="DOE Joint Genome Institute"/>
            <consortium name="Mycorrhizal Genomics Consortium"/>
            <person name="Kohler A."/>
            <person name="Kuo A."/>
            <person name="Nagy L.G."/>
            <person name="Floudas D."/>
            <person name="Copeland A."/>
            <person name="Barry K.W."/>
            <person name="Cichocki N."/>
            <person name="Veneault-Fourrey C."/>
            <person name="LaButti K."/>
            <person name="Lindquist E.A."/>
            <person name="Lipzen A."/>
            <person name="Lundell T."/>
            <person name="Morin E."/>
            <person name="Murat C."/>
            <person name="Riley R."/>
            <person name="Ohm R."/>
            <person name="Sun H."/>
            <person name="Tunlid A."/>
            <person name="Henrissat B."/>
            <person name="Grigoriev I.V."/>
            <person name="Hibbett D.S."/>
            <person name="Martin F."/>
        </authorList>
    </citation>
    <scope>NUCLEOTIDE SEQUENCE [LARGE SCALE GENOMIC DNA]</scope>
    <source>
        <strain evidence="2">F 1598</strain>
    </source>
</reference>
<accession>A0A0C3FE99</accession>
<dbReference type="AlphaFoldDB" id="A0A0C3FE99"/>
<gene>
    <name evidence="1" type="ORF">PILCRDRAFT_455315</name>
</gene>
<proteinExistence type="predicted"/>
<organism evidence="1 2">
    <name type="scientific">Piloderma croceum (strain F 1598)</name>
    <dbReference type="NCBI Taxonomy" id="765440"/>
    <lineage>
        <taxon>Eukaryota</taxon>
        <taxon>Fungi</taxon>
        <taxon>Dikarya</taxon>
        <taxon>Basidiomycota</taxon>
        <taxon>Agaricomycotina</taxon>
        <taxon>Agaricomycetes</taxon>
        <taxon>Agaricomycetidae</taxon>
        <taxon>Atheliales</taxon>
        <taxon>Atheliaceae</taxon>
        <taxon>Piloderma</taxon>
    </lineage>
</organism>
<evidence type="ECO:0000313" key="1">
    <source>
        <dbReference type="EMBL" id="KIM82755.1"/>
    </source>
</evidence>
<name>A0A0C3FE99_PILCF</name>
<dbReference type="EMBL" id="KN832993">
    <property type="protein sequence ID" value="KIM82755.1"/>
    <property type="molecule type" value="Genomic_DNA"/>
</dbReference>
<reference evidence="1 2" key="1">
    <citation type="submission" date="2014-04" db="EMBL/GenBank/DDBJ databases">
        <authorList>
            <consortium name="DOE Joint Genome Institute"/>
            <person name="Kuo A."/>
            <person name="Tarkka M."/>
            <person name="Buscot F."/>
            <person name="Kohler A."/>
            <person name="Nagy L.G."/>
            <person name="Floudas D."/>
            <person name="Copeland A."/>
            <person name="Barry K.W."/>
            <person name="Cichocki N."/>
            <person name="Veneault-Fourrey C."/>
            <person name="LaButti K."/>
            <person name="Lindquist E.A."/>
            <person name="Lipzen A."/>
            <person name="Lundell T."/>
            <person name="Morin E."/>
            <person name="Murat C."/>
            <person name="Sun H."/>
            <person name="Tunlid A."/>
            <person name="Henrissat B."/>
            <person name="Grigoriev I.V."/>
            <person name="Hibbett D.S."/>
            <person name="Martin F."/>
            <person name="Nordberg H.P."/>
            <person name="Cantor M.N."/>
            <person name="Hua S.X."/>
        </authorList>
    </citation>
    <scope>NUCLEOTIDE SEQUENCE [LARGE SCALE GENOMIC DNA]</scope>
    <source>
        <strain evidence="1 2">F 1598</strain>
    </source>
</reference>
<sequence>MLQVSQVDYYVTTTCVYSPRHPTPKLTAMPVAWEILEYSAGKPTQPNKGRKAAVIDY</sequence>
<dbReference type="Proteomes" id="UP000054166">
    <property type="component" value="Unassembled WGS sequence"/>
</dbReference>